<dbReference type="EC" id="2.4.1.21" evidence="7"/>
<evidence type="ECO:0000313" key="12">
    <source>
        <dbReference type="Proteomes" id="UP000005017"/>
    </source>
</evidence>
<evidence type="ECO:0000313" key="11">
    <source>
        <dbReference type="EMBL" id="EFC05993.1"/>
    </source>
</evidence>
<dbReference type="UniPathway" id="UPA00164"/>
<dbReference type="PANTHER" id="PTHR45825">
    <property type="entry name" value="GRANULE-BOUND STARCH SYNTHASE 1, CHLOROPLASTIC/AMYLOPLASTIC"/>
    <property type="match status" value="1"/>
</dbReference>
<accession>D2MNH1</accession>
<dbReference type="GO" id="GO:0009011">
    <property type="term" value="F:alpha-1,4-glucan glucosyltransferase (ADP-glucose donor) activity"/>
    <property type="evidence" value="ECO:0007669"/>
    <property type="project" value="UniProtKB-UniRule"/>
</dbReference>
<reference evidence="12" key="1">
    <citation type="submission" date="2009-12" db="EMBL/GenBank/DDBJ databases">
        <title>Sequence of Clostridiales genomosp. BVAB3 str. UPII9-5.</title>
        <authorList>
            <person name="Madupu R."/>
            <person name="Durkin A.S."/>
            <person name="Torralba M."/>
            <person name="Methe B."/>
            <person name="Sutton G.G."/>
            <person name="Strausberg R.L."/>
            <person name="Nelson K.E."/>
        </authorList>
    </citation>
    <scope>NUCLEOTIDE SEQUENCE [LARGE SCALE GENOMIC DNA]</scope>
    <source>
        <strain evidence="12">W1219</strain>
    </source>
</reference>
<feature type="binding site" evidence="7">
    <location>
        <position position="19"/>
    </location>
    <ligand>
        <name>ADP-alpha-D-glucose</name>
        <dbReference type="ChEBI" id="CHEBI:57498"/>
    </ligand>
</feature>
<dbReference type="NCBIfam" id="TIGR02095">
    <property type="entry name" value="glgA"/>
    <property type="match status" value="1"/>
</dbReference>
<evidence type="ECO:0000259" key="10">
    <source>
        <dbReference type="Pfam" id="PF08323"/>
    </source>
</evidence>
<dbReference type="Pfam" id="PF08323">
    <property type="entry name" value="Glyco_transf_5"/>
    <property type="match status" value="1"/>
</dbReference>
<dbReference type="InterPro" id="IPR011835">
    <property type="entry name" value="GS/SS"/>
</dbReference>
<evidence type="ECO:0000259" key="9">
    <source>
        <dbReference type="Pfam" id="PF00534"/>
    </source>
</evidence>
<keyword evidence="5 7" id="KW-0808">Transferase</keyword>
<name>D2MNH1_9FIRM</name>
<dbReference type="OrthoDB" id="9808590at2"/>
<sequence>MKRNVRVLFATYEAAPFLKIGGLGDVAGSLPLALKENHCDVRVILPKFSMIPSEYLEQMRHVGEFQVPLGWRQQYCGIEELQYKGITWYFVDNEYYFKRDGVYGYFDDGERIAFFSKALVEAIQYLDFEPDVLHCHDWHTALSSVFLREFYRGIEKYDRIKTVFTVHNLKFQGQMSDNVLGDILGLSDIPAAVNQLRMDKDSVNFMKGAVSYSDVLTTVSPSYALEIQTPTYGEHLEYIFQRRNSILHGILNGIDTVAYNPKTDPWLKKNYSIQDLSGKQECKKTLQQEVGLEVNIDKPLVAVISRLTRQKGLDLVINKLPEFLNHNIQLVVLGTGDRDYEETLKAYALGSNGQISAQICFDEGLAHRVYAGADMILVPSLFEPCGLTQMMAQAYGTLPIVRETGGLKDSVIPYNQFTGEGDGFSFANFNAEEMFDTVLNAVDVYDHHKEAWLNLMKAAMKKDHSWNRSAKQYAEIYYGLHPELEREDPIVQKRTGKAAKKVAGEEKKAEKPKRK</sequence>
<comment type="catalytic activity">
    <reaction evidence="1 7">
        <text>[(1-&gt;4)-alpha-D-glucosyl](n) + ADP-alpha-D-glucose = [(1-&gt;4)-alpha-D-glucosyl](n+1) + ADP + H(+)</text>
        <dbReference type="Rhea" id="RHEA:18189"/>
        <dbReference type="Rhea" id="RHEA-COMP:9584"/>
        <dbReference type="Rhea" id="RHEA-COMP:9587"/>
        <dbReference type="ChEBI" id="CHEBI:15378"/>
        <dbReference type="ChEBI" id="CHEBI:15444"/>
        <dbReference type="ChEBI" id="CHEBI:57498"/>
        <dbReference type="ChEBI" id="CHEBI:456216"/>
        <dbReference type="EC" id="2.4.1.21"/>
    </reaction>
</comment>
<comment type="caution">
    <text evidence="11">The sequence shown here is derived from an EMBL/GenBank/DDBJ whole genome shotgun (WGS) entry which is preliminary data.</text>
</comment>
<comment type="pathway">
    <text evidence="7">Glycan biosynthesis; glycogen biosynthesis.</text>
</comment>
<dbReference type="eggNOG" id="COG0297">
    <property type="taxonomic scope" value="Bacteria"/>
</dbReference>
<dbReference type="PANTHER" id="PTHR45825:SF11">
    <property type="entry name" value="ALPHA AMYLASE DOMAIN-CONTAINING PROTEIN"/>
    <property type="match status" value="1"/>
</dbReference>
<keyword evidence="4 7" id="KW-0328">Glycosyltransferase</keyword>
<dbReference type="Gene3D" id="3.40.50.2000">
    <property type="entry name" value="Glycogen Phosphorylase B"/>
    <property type="match status" value="2"/>
</dbReference>
<comment type="similarity">
    <text evidence="3 7">Belongs to the glycosyltransferase 1 family. Bacterial/plant glycogen synthase subfamily.</text>
</comment>
<dbReference type="SUPFAM" id="SSF53756">
    <property type="entry name" value="UDP-Glycosyltransferase/glycogen phosphorylase"/>
    <property type="match status" value="1"/>
</dbReference>
<feature type="domain" description="Starch synthase catalytic" evidence="10">
    <location>
        <begin position="6"/>
        <end position="241"/>
    </location>
</feature>
<protein>
    <recommendedName>
        <fullName evidence="7">Glycogen synthase</fullName>
        <ecNumber evidence="7">2.4.1.21</ecNumber>
    </recommendedName>
    <alternativeName>
        <fullName evidence="7">Starch [bacterial glycogen] synthase</fullName>
    </alternativeName>
</protein>
<gene>
    <name evidence="7 11" type="primary">glgA</name>
    <name evidence="11" type="ORF">HMPREF9013_0196</name>
</gene>
<evidence type="ECO:0000256" key="7">
    <source>
        <dbReference type="HAMAP-Rule" id="MF_00484"/>
    </source>
</evidence>
<evidence type="ECO:0000256" key="4">
    <source>
        <dbReference type="ARBA" id="ARBA00022676"/>
    </source>
</evidence>
<dbReference type="AlphaFoldDB" id="D2MNH1"/>
<evidence type="ECO:0000256" key="5">
    <source>
        <dbReference type="ARBA" id="ARBA00022679"/>
    </source>
</evidence>
<evidence type="ECO:0000256" key="8">
    <source>
        <dbReference type="SAM" id="MobiDB-lite"/>
    </source>
</evidence>
<evidence type="ECO:0000256" key="2">
    <source>
        <dbReference type="ARBA" id="ARBA00002764"/>
    </source>
</evidence>
<feature type="region of interest" description="Disordered" evidence="8">
    <location>
        <begin position="488"/>
        <end position="515"/>
    </location>
</feature>
<comment type="function">
    <text evidence="2 7">Synthesizes alpha-1,4-glucan chains using ADP-glucose.</text>
</comment>
<dbReference type="Pfam" id="PF00534">
    <property type="entry name" value="Glycos_transf_1"/>
    <property type="match status" value="1"/>
</dbReference>
<keyword evidence="6 7" id="KW-0320">Glycogen biosynthesis</keyword>
<organism evidence="11 12">
    <name type="scientific">Bulleidia extructa W1219</name>
    <dbReference type="NCBI Taxonomy" id="679192"/>
    <lineage>
        <taxon>Bacteria</taxon>
        <taxon>Bacillati</taxon>
        <taxon>Bacillota</taxon>
        <taxon>Erysipelotrichia</taxon>
        <taxon>Erysipelotrichales</taxon>
        <taxon>Erysipelotrichaceae</taxon>
        <taxon>Bulleidia</taxon>
    </lineage>
</organism>
<proteinExistence type="inferred from homology"/>
<keyword evidence="12" id="KW-1185">Reference proteome</keyword>
<evidence type="ECO:0000256" key="1">
    <source>
        <dbReference type="ARBA" id="ARBA00001478"/>
    </source>
</evidence>
<dbReference type="InterPro" id="IPR001296">
    <property type="entry name" value="Glyco_trans_1"/>
</dbReference>
<dbReference type="STRING" id="679192.HMPREF9013_0196"/>
<dbReference type="CDD" id="cd03791">
    <property type="entry name" value="GT5_Glycogen_synthase_DULL1-like"/>
    <property type="match status" value="1"/>
</dbReference>
<dbReference type="GO" id="GO:0004373">
    <property type="term" value="F:alpha-1,4-glucan glucosyltransferase (UDP-glucose donor) activity"/>
    <property type="evidence" value="ECO:0007669"/>
    <property type="project" value="InterPro"/>
</dbReference>
<dbReference type="RefSeq" id="WP_006626942.1">
    <property type="nucleotide sequence ID" value="NZ_ADFR01000003.1"/>
</dbReference>
<dbReference type="GO" id="GO:0005978">
    <property type="term" value="P:glycogen biosynthetic process"/>
    <property type="evidence" value="ECO:0007669"/>
    <property type="project" value="UniProtKB-UniRule"/>
</dbReference>
<dbReference type="EMBL" id="ADFR01000003">
    <property type="protein sequence ID" value="EFC05993.1"/>
    <property type="molecule type" value="Genomic_DNA"/>
</dbReference>
<evidence type="ECO:0000256" key="3">
    <source>
        <dbReference type="ARBA" id="ARBA00010281"/>
    </source>
</evidence>
<dbReference type="HAMAP" id="MF_00484">
    <property type="entry name" value="Glycogen_synth"/>
    <property type="match status" value="1"/>
</dbReference>
<feature type="domain" description="Glycosyl transferase family 1" evidence="9">
    <location>
        <begin position="295"/>
        <end position="440"/>
    </location>
</feature>
<dbReference type="InterPro" id="IPR013534">
    <property type="entry name" value="Starch_synth_cat_dom"/>
</dbReference>
<dbReference type="NCBIfam" id="NF001898">
    <property type="entry name" value="PRK00654.1-1"/>
    <property type="match status" value="1"/>
</dbReference>
<evidence type="ECO:0000256" key="6">
    <source>
        <dbReference type="ARBA" id="ARBA00023056"/>
    </source>
</evidence>
<dbReference type="Proteomes" id="UP000005017">
    <property type="component" value="Unassembled WGS sequence"/>
</dbReference>